<evidence type="ECO:0000313" key="1">
    <source>
        <dbReference type="EMBL" id="KNC73134.1"/>
    </source>
</evidence>
<reference evidence="1 2" key="1">
    <citation type="submission" date="2011-02" db="EMBL/GenBank/DDBJ databases">
        <title>The Genome Sequence of Sphaeroforma arctica JP610.</title>
        <authorList>
            <consortium name="The Broad Institute Genome Sequencing Platform"/>
            <person name="Russ C."/>
            <person name="Cuomo C."/>
            <person name="Young S.K."/>
            <person name="Zeng Q."/>
            <person name="Gargeya S."/>
            <person name="Alvarado L."/>
            <person name="Berlin A."/>
            <person name="Chapman S.B."/>
            <person name="Chen Z."/>
            <person name="Freedman E."/>
            <person name="Gellesch M."/>
            <person name="Goldberg J."/>
            <person name="Griggs A."/>
            <person name="Gujja S."/>
            <person name="Heilman E."/>
            <person name="Heiman D."/>
            <person name="Howarth C."/>
            <person name="Mehta T."/>
            <person name="Neiman D."/>
            <person name="Pearson M."/>
            <person name="Roberts A."/>
            <person name="Saif S."/>
            <person name="Shea T."/>
            <person name="Shenoy N."/>
            <person name="Sisk P."/>
            <person name="Stolte C."/>
            <person name="Sykes S."/>
            <person name="White J."/>
            <person name="Yandava C."/>
            <person name="Burger G."/>
            <person name="Gray M.W."/>
            <person name="Holland P.W.H."/>
            <person name="King N."/>
            <person name="Lang F.B.F."/>
            <person name="Roger A.J."/>
            <person name="Ruiz-Trillo I."/>
            <person name="Haas B."/>
            <person name="Nusbaum C."/>
            <person name="Birren B."/>
        </authorList>
    </citation>
    <scope>NUCLEOTIDE SEQUENCE [LARGE SCALE GENOMIC DNA]</scope>
    <source>
        <strain evidence="1 2">JP610</strain>
    </source>
</reference>
<gene>
    <name evidence="1" type="ORF">SARC_14308</name>
</gene>
<dbReference type="RefSeq" id="XP_014147036.1">
    <property type="nucleotide sequence ID" value="XM_014291561.1"/>
</dbReference>
<organism evidence="1 2">
    <name type="scientific">Sphaeroforma arctica JP610</name>
    <dbReference type="NCBI Taxonomy" id="667725"/>
    <lineage>
        <taxon>Eukaryota</taxon>
        <taxon>Ichthyosporea</taxon>
        <taxon>Ichthyophonida</taxon>
        <taxon>Sphaeroforma</taxon>
    </lineage>
</organism>
<dbReference type="EMBL" id="KQ246035">
    <property type="protein sequence ID" value="KNC73134.1"/>
    <property type="molecule type" value="Genomic_DNA"/>
</dbReference>
<keyword evidence="2" id="KW-1185">Reference proteome</keyword>
<sequence length="62" mass="7057">MGGIRDAIKTGCGYYELCLLSDEQRALATILRHSSWDQKIGSIEDSEGTQRICSSNKYKWSW</sequence>
<evidence type="ECO:0000313" key="2">
    <source>
        <dbReference type="Proteomes" id="UP000054560"/>
    </source>
</evidence>
<proteinExistence type="predicted"/>
<accession>A0A0L0F8T7</accession>
<dbReference type="AlphaFoldDB" id="A0A0L0F8T7"/>
<protein>
    <submittedName>
        <fullName evidence="1">Uncharacterized protein</fullName>
    </submittedName>
</protein>
<dbReference type="Proteomes" id="UP000054560">
    <property type="component" value="Unassembled WGS sequence"/>
</dbReference>
<name>A0A0L0F8T7_9EUKA</name>
<dbReference type="GeneID" id="25914812"/>
<feature type="non-terminal residue" evidence="1">
    <location>
        <position position="62"/>
    </location>
</feature>